<dbReference type="InterPro" id="IPR003599">
    <property type="entry name" value="Ig_sub"/>
</dbReference>
<dbReference type="Pfam" id="PF07686">
    <property type="entry name" value="V-set"/>
    <property type="match status" value="1"/>
</dbReference>
<dbReference type="InterPro" id="IPR013106">
    <property type="entry name" value="Ig_V-set"/>
</dbReference>
<dbReference type="Gene3D" id="2.60.40.10">
    <property type="entry name" value="Immunoglobulins"/>
    <property type="match status" value="1"/>
</dbReference>
<reference evidence="2" key="1">
    <citation type="submission" date="2025-08" db="UniProtKB">
        <authorList>
            <consortium name="Ensembl"/>
        </authorList>
    </citation>
    <scope>IDENTIFICATION</scope>
</reference>
<dbReference type="InterPro" id="IPR036179">
    <property type="entry name" value="Ig-like_dom_sf"/>
</dbReference>
<dbReference type="FunFam" id="2.60.40.10:FF:001192">
    <property type="entry name" value="Aggrecan core protein"/>
    <property type="match status" value="1"/>
</dbReference>
<name>A0A8C0EHN1_BUBBB</name>
<accession>A0A8C0EHN1</accession>
<dbReference type="PANTHER" id="PTHR22804:SF42">
    <property type="entry name" value="AGGRECAN CORE PROTEIN"/>
    <property type="match status" value="1"/>
</dbReference>
<dbReference type="InterPro" id="IPR013783">
    <property type="entry name" value="Ig-like_fold"/>
</dbReference>
<dbReference type="GO" id="GO:0002052">
    <property type="term" value="P:positive regulation of neuroblast proliferation"/>
    <property type="evidence" value="ECO:0007669"/>
    <property type="project" value="TreeGrafter"/>
</dbReference>
<dbReference type="GO" id="GO:0005615">
    <property type="term" value="C:extracellular space"/>
    <property type="evidence" value="ECO:0007669"/>
    <property type="project" value="TreeGrafter"/>
</dbReference>
<dbReference type="InterPro" id="IPR050691">
    <property type="entry name" value="Hyaluronan_bind_Proteoglycan"/>
</dbReference>
<proteinExistence type="predicted"/>
<protein>
    <recommendedName>
        <fullName evidence="1">Ig-like domain-containing protein</fullName>
    </recommendedName>
</protein>
<dbReference type="PANTHER" id="PTHR22804">
    <property type="entry name" value="AGGRECAN/VERSICAN PROTEOGLYCAN"/>
    <property type="match status" value="1"/>
</dbReference>
<dbReference type="Ensembl" id="ENSBOBT00000004154.1">
    <property type="protein sequence ID" value="ENSBOBP00000004053.1"/>
    <property type="gene ID" value="ENSBOBG00000002787.1"/>
</dbReference>
<dbReference type="PROSITE" id="PS50835">
    <property type="entry name" value="IG_LIKE"/>
    <property type="match status" value="1"/>
</dbReference>
<dbReference type="GO" id="GO:0045202">
    <property type="term" value="C:synapse"/>
    <property type="evidence" value="ECO:0007669"/>
    <property type="project" value="TreeGrafter"/>
</dbReference>
<evidence type="ECO:0000259" key="1">
    <source>
        <dbReference type="PROSITE" id="PS50835"/>
    </source>
</evidence>
<sequence length="177" mass="19986">DLLHVHPGLLYLDGCYPIASYYSSDGLEVKIPEQSPLRVVLGSSLNIPCYFNIPEEQETSALLTPRIKWSKLSNGTEVVLLVATGGKIRLNTEYREAISLPNYPAIPTDATLEIKALRSNHTGIYRCEVMYGIEDRQDTIEVLCSGRWVSSHCSFRYCLLMYHDFVAAPWESSRCPR</sequence>
<keyword evidence="3" id="KW-1185">Reference proteome</keyword>
<dbReference type="GO" id="GO:0007417">
    <property type="term" value="P:central nervous system development"/>
    <property type="evidence" value="ECO:0007669"/>
    <property type="project" value="TreeGrafter"/>
</dbReference>
<dbReference type="GO" id="GO:0072534">
    <property type="term" value="C:perineuronal net"/>
    <property type="evidence" value="ECO:0007669"/>
    <property type="project" value="TreeGrafter"/>
</dbReference>
<dbReference type="InterPro" id="IPR007110">
    <property type="entry name" value="Ig-like_dom"/>
</dbReference>
<evidence type="ECO:0000313" key="2">
    <source>
        <dbReference type="Ensembl" id="ENSBOBP00000004053.1"/>
    </source>
</evidence>
<dbReference type="GO" id="GO:0001501">
    <property type="term" value="P:skeletal system development"/>
    <property type="evidence" value="ECO:0007669"/>
    <property type="project" value="TreeGrafter"/>
</dbReference>
<reference evidence="2" key="2">
    <citation type="submission" date="2025-09" db="UniProtKB">
        <authorList>
            <consortium name="Ensembl"/>
        </authorList>
    </citation>
    <scope>IDENTIFICATION</scope>
</reference>
<evidence type="ECO:0000313" key="3">
    <source>
        <dbReference type="Proteomes" id="UP000694567"/>
    </source>
</evidence>
<feature type="domain" description="Ig-like" evidence="1">
    <location>
        <begin position="32"/>
        <end position="141"/>
    </location>
</feature>
<dbReference type="AlphaFoldDB" id="A0A8C0EHN1"/>
<dbReference type="SUPFAM" id="SSF48726">
    <property type="entry name" value="Immunoglobulin"/>
    <property type="match status" value="1"/>
</dbReference>
<organism evidence="2 3">
    <name type="scientific">Bubo bubo</name>
    <name type="common">Eurasian eagle-owl</name>
    <name type="synonym">Strix bubo</name>
    <dbReference type="NCBI Taxonomy" id="30461"/>
    <lineage>
        <taxon>Eukaryota</taxon>
        <taxon>Metazoa</taxon>
        <taxon>Chordata</taxon>
        <taxon>Craniata</taxon>
        <taxon>Vertebrata</taxon>
        <taxon>Euteleostomi</taxon>
        <taxon>Archelosauria</taxon>
        <taxon>Archosauria</taxon>
        <taxon>Dinosauria</taxon>
        <taxon>Saurischia</taxon>
        <taxon>Theropoda</taxon>
        <taxon>Coelurosauria</taxon>
        <taxon>Aves</taxon>
        <taxon>Neognathae</taxon>
        <taxon>Neoaves</taxon>
        <taxon>Telluraves</taxon>
        <taxon>Strigiformes</taxon>
        <taxon>Strigidae</taxon>
        <taxon>Bubo</taxon>
    </lineage>
</organism>
<dbReference type="Proteomes" id="UP000694567">
    <property type="component" value="Unplaced"/>
</dbReference>
<dbReference type="GO" id="GO:0010001">
    <property type="term" value="P:glial cell differentiation"/>
    <property type="evidence" value="ECO:0007669"/>
    <property type="project" value="TreeGrafter"/>
</dbReference>
<dbReference type="SMART" id="SM00409">
    <property type="entry name" value="IG"/>
    <property type="match status" value="1"/>
</dbReference>